<sequence length="260" mass="29193">MNETPWKQVNITYPGLDPHRRERHAVDHLTRVLPAAEADGLITSWFFIRKGPWRVRYLIAKDANGRDGRNTDPLHPLITDGVHWTDDIYEPEVHAFGGLGSMNTAHALFHHDSRHLLSFLRDDPADRREHSLVLCTALMRAAGLDFNEQGDVWARVAEQRSGLADAPSDPQVWASFTRDVRYLLLGDARADVLGGHWLTAFEETGRTLRTLRERGELTRGIRAIISLHVIFHWNRLGLAAPAQATVARAAKEAVFGNVPG</sequence>
<evidence type="ECO:0000259" key="1">
    <source>
        <dbReference type="Pfam" id="PF14028"/>
    </source>
</evidence>
<dbReference type="InterPro" id="IPR023809">
    <property type="entry name" value="Thiopep_bacteriocin_synth_dom"/>
</dbReference>
<feature type="domain" description="Thiopeptide-type bacteriocin biosynthesis" evidence="1">
    <location>
        <begin position="18"/>
        <end position="253"/>
    </location>
</feature>
<evidence type="ECO:0000313" key="3">
    <source>
        <dbReference type="Proteomes" id="UP000199013"/>
    </source>
</evidence>
<dbReference type="EMBL" id="FLUV01001722">
    <property type="protein sequence ID" value="SBW24281.1"/>
    <property type="molecule type" value="Genomic_DNA"/>
</dbReference>
<accession>A0A1C3P396</accession>
<dbReference type="Proteomes" id="UP000199013">
    <property type="component" value="Unassembled WGS sequence"/>
</dbReference>
<dbReference type="NCBIfam" id="TIGR03891">
    <property type="entry name" value="thiopep_ocin"/>
    <property type="match status" value="1"/>
</dbReference>
<organism evidence="2 3">
    <name type="scientific">Candidatus Protofrankia californiensis</name>
    <dbReference type="NCBI Taxonomy" id="1839754"/>
    <lineage>
        <taxon>Bacteria</taxon>
        <taxon>Bacillati</taxon>
        <taxon>Actinomycetota</taxon>
        <taxon>Actinomycetes</taxon>
        <taxon>Frankiales</taxon>
        <taxon>Frankiaceae</taxon>
        <taxon>Protofrankia</taxon>
    </lineage>
</organism>
<gene>
    <name evidence="2" type="ORF">FDG2_4091</name>
</gene>
<proteinExistence type="predicted"/>
<name>A0A1C3P396_9ACTN</name>
<dbReference type="AlphaFoldDB" id="A0A1C3P396"/>
<protein>
    <submittedName>
        <fullName evidence="2">Thiopeptide-type bacteriocin biosynthesis domain protein</fullName>
    </submittedName>
</protein>
<dbReference type="Pfam" id="PF14028">
    <property type="entry name" value="Lant_dehydr_C"/>
    <property type="match status" value="1"/>
</dbReference>
<evidence type="ECO:0000313" key="2">
    <source>
        <dbReference type="EMBL" id="SBW24281.1"/>
    </source>
</evidence>
<keyword evidence="3" id="KW-1185">Reference proteome</keyword>
<reference evidence="3" key="1">
    <citation type="submission" date="2016-02" db="EMBL/GenBank/DDBJ databases">
        <authorList>
            <person name="Wibberg D."/>
        </authorList>
    </citation>
    <scope>NUCLEOTIDE SEQUENCE [LARGE SCALE GENOMIC DNA]</scope>
</reference>